<keyword evidence="1" id="KW-1133">Transmembrane helix</keyword>
<evidence type="ECO:0000313" key="3">
    <source>
        <dbReference type="EMBL" id="MSR90965.1"/>
    </source>
</evidence>
<dbReference type="RefSeq" id="WP_154530843.1">
    <property type="nucleotide sequence ID" value="NZ_VULX01000006.1"/>
</dbReference>
<keyword evidence="1" id="KW-0812">Transmembrane</keyword>
<dbReference type="EMBL" id="VULX01000006">
    <property type="protein sequence ID" value="MSR90965.1"/>
    <property type="molecule type" value="Genomic_DNA"/>
</dbReference>
<dbReference type="Proteomes" id="UP000460287">
    <property type="component" value="Unassembled WGS sequence"/>
</dbReference>
<protein>
    <recommendedName>
        <fullName evidence="2">LiaF transmembrane domain-containing protein</fullName>
    </recommendedName>
</protein>
<evidence type="ECO:0000313" key="4">
    <source>
        <dbReference type="Proteomes" id="UP000460287"/>
    </source>
</evidence>
<feature type="transmembrane region" description="Helical" evidence="1">
    <location>
        <begin position="86"/>
        <end position="104"/>
    </location>
</feature>
<evidence type="ECO:0000259" key="2">
    <source>
        <dbReference type="Pfam" id="PF22570"/>
    </source>
</evidence>
<dbReference type="Pfam" id="PF22570">
    <property type="entry name" value="LiaF-TM"/>
    <property type="match status" value="1"/>
</dbReference>
<feature type="transmembrane region" description="Helical" evidence="1">
    <location>
        <begin position="34"/>
        <end position="53"/>
    </location>
</feature>
<keyword evidence="1" id="KW-0472">Membrane</keyword>
<keyword evidence="4" id="KW-1185">Reference proteome</keyword>
<comment type="caution">
    <text evidence="3">The sequence shown here is derived from an EMBL/GenBank/DDBJ whole genome shotgun (WGS) entry which is preliminary data.</text>
</comment>
<evidence type="ECO:0000256" key="1">
    <source>
        <dbReference type="SAM" id="Phobius"/>
    </source>
</evidence>
<dbReference type="AlphaFoldDB" id="A0A7X2MYI5"/>
<feature type="transmembrane region" description="Helical" evidence="1">
    <location>
        <begin position="59"/>
        <end position="79"/>
    </location>
</feature>
<feature type="domain" description="LiaF transmembrane" evidence="2">
    <location>
        <begin position="8"/>
        <end position="107"/>
    </location>
</feature>
<feature type="transmembrane region" description="Helical" evidence="1">
    <location>
        <begin position="6"/>
        <end position="22"/>
    </location>
</feature>
<accession>A0A7X2MYI5</accession>
<gene>
    <name evidence="3" type="ORF">FYJ33_05985</name>
</gene>
<reference evidence="3 4" key="1">
    <citation type="submission" date="2019-08" db="EMBL/GenBank/DDBJ databases">
        <title>In-depth cultivation of the pig gut microbiome towards novel bacterial diversity and tailored functional studies.</title>
        <authorList>
            <person name="Wylensek D."/>
            <person name="Hitch T.C.A."/>
            <person name="Clavel T."/>
        </authorList>
    </citation>
    <scope>NUCLEOTIDE SEQUENCE [LARGE SCALE GENOMIC DNA]</scope>
    <source>
        <strain evidence="3 4">WCA-383-APC-5B</strain>
    </source>
</reference>
<sequence length="108" mass="12448">MKNKLLSIIGVLIIVLGIVVFVKWNPFLLWKFKFMFRGWWTLLIIIPSIISILKGEPNIINVGACIIGIVLFLSSRYIITFYWIRKYLIPLVLVLLGAIIIFGVKTKK</sequence>
<organism evidence="3 4">
    <name type="scientific">Inconstantimicrobium porci</name>
    <dbReference type="NCBI Taxonomy" id="2652291"/>
    <lineage>
        <taxon>Bacteria</taxon>
        <taxon>Bacillati</taxon>
        <taxon>Bacillota</taxon>
        <taxon>Clostridia</taxon>
        <taxon>Eubacteriales</taxon>
        <taxon>Clostridiaceae</taxon>
        <taxon>Inconstantimicrobium</taxon>
    </lineage>
</organism>
<proteinExistence type="predicted"/>
<dbReference type="InterPro" id="IPR054331">
    <property type="entry name" value="LiaF_TM"/>
</dbReference>
<name>A0A7X2MYI5_9CLOT</name>